<name>A0A2T0LYJ0_9PSEU</name>
<feature type="domain" description="Glycosyl hydrolase family 95 N-terminal" evidence="4">
    <location>
        <begin position="57"/>
        <end position="296"/>
    </location>
</feature>
<dbReference type="RefSeq" id="WP_106177894.1">
    <property type="nucleotide sequence ID" value="NZ_PVNH01000003.1"/>
</dbReference>
<dbReference type="SUPFAM" id="SSF48208">
    <property type="entry name" value="Six-hairpin glycosidases"/>
    <property type="match status" value="1"/>
</dbReference>
<feature type="signal peptide" evidence="2">
    <location>
        <begin position="1"/>
        <end position="23"/>
    </location>
</feature>
<evidence type="ECO:0000259" key="5">
    <source>
        <dbReference type="Pfam" id="PF21307"/>
    </source>
</evidence>
<dbReference type="Pfam" id="PF21307">
    <property type="entry name" value="Glyco_hydro_95_C"/>
    <property type="match status" value="1"/>
</dbReference>
<gene>
    <name evidence="7" type="ORF">B0I33_103228</name>
</gene>
<dbReference type="InterPro" id="IPR049053">
    <property type="entry name" value="AFCA-like_C"/>
</dbReference>
<accession>A0A2T0LYJ0</accession>
<dbReference type="OrthoDB" id="9802600at2"/>
<dbReference type="SUPFAM" id="SSF49899">
    <property type="entry name" value="Concanavalin A-like lectins/glucanases"/>
    <property type="match status" value="1"/>
</dbReference>
<dbReference type="Pfam" id="PF13385">
    <property type="entry name" value="Laminin_G_3"/>
    <property type="match status" value="1"/>
</dbReference>
<dbReference type="PANTHER" id="PTHR31084:SF19">
    <property type="entry name" value="GLYCOSYL HYDROLASE FAMILY 95 N-TERMINAL DOMAIN-CONTAINING PROTEIN"/>
    <property type="match status" value="1"/>
</dbReference>
<proteinExistence type="predicted"/>
<dbReference type="InterPro" id="IPR018905">
    <property type="entry name" value="A-galactase_NEW3"/>
</dbReference>
<evidence type="ECO:0000313" key="8">
    <source>
        <dbReference type="Proteomes" id="UP000238362"/>
    </source>
</evidence>
<dbReference type="Proteomes" id="UP000238362">
    <property type="component" value="Unassembled WGS sequence"/>
</dbReference>
<dbReference type="GO" id="GO:0005975">
    <property type="term" value="P:carbohydrate metabolic process"/>
    <property type="evidence" value="ECO:0007669"/>
    <property type="project" value="InterPro"/>
</dbReference>
<evidence type="ECO:0000259" key="3">
    <source>
        <dbReference type="Pfam" id="PF10633"/>
    </source>
</evidence>
<organism evidence="7 8">
    <name type="scientific">Prauserella shujinwangii</name>
    <dbReference type="NCBI Taxonomy" id="1453103"/>
    <lineage>
        <taxon>Bacteria</taxon>
        <taxon>Bacillati</taxon>
        <taxon>Actinomycetota</taxon>
        <taxon>Actinomycetes</taxon>
        <taxon>Pseudonocardiales</taxon>
        <taxon>Pseudonocardiaceae</taxon>
        <taxon>Prauserella</taxon>
    </lineage>
</organism>
<dbReference type="AlphaFoldDB" id="A0A2T0LYJ0"/>
<reference evidence="7 8" key="1">
    <citation type="submission" date="2018-03" db="EMBL/GenBank/DDBJ databases">
        <title>Genomic Encyclopedia of Type Strains, Phase III (KMG-III): the genomes of soil and plant-associated and newly described type strains.</title>
        <authorList>
            <person name="Whitman W."/>
        </authorList>
    </citation>
    <scope>NUCLEOTIDE SEQUENCE [LARGE SCALE GENOMIC DNA]</scope>
    <source>
        <strain evidence="7 8">CGMCC 4.7125</strain>
    </source>
</reference>
<dbReference type="EMBL" id="PVNH01000003">
    <property type="protein sequence ID" value="PRX49195.1"/>
    <property type="molecule type" value="Genomic_DNA"/>
</dbReference>
<evidence type="ECO:0000256" key="1">
    <source>
        <dbReference type="SAM" id="MobiDB-lite"/>
    </source>
</evidence>
<feature type="domain" description="Alpha fucosidase A-like C-terminal" evidence="5">
    <location>
        <begin position="720"/>
        <end position="817"/>
    </location>
</feature>
<dbReference type="InterPro" id="IPR012341">
    <property type="entry name" value="6hp_glycosidase-like_sf"/>
</dbReference>
<keyword evidence="2" id="KW-0732">Signal</keyword>
<feature type="chain" id="PRO_5015592190" evidence="2">
    <location>
        <begin position="24"/>
        <end position="1134"/>
    </location>
</feature>
<dbReference type="Gene3D" id="2.60.120.200">
    <property type="match status" value="1"/>
</dbReference>
<evidence type="ECO:0000259" key="6">
    <source>
        <dbReference type="Pfam" id="PF22124"/>
    </source>
</evidence>
<evidence type="ECO:0000259" key="4">
    <source>
        <dbReference type="Pfam" id="PF14498"/>
    </source>
</evidence>
<dbReference type="Pfam" id="PF14498">
    <property type="entry name" value="Glyco_hyd_65N_2"/>
    <property type="match status" value="1"/>
</dbReference>
<comment type="caution">
    <text evidence="7">The sequence shown here is derived from an EMBL/GenBank/DDBJ whole genome shotgun (WGS) entry which is preliminary data.</text>
</comment>
<dbReference type="InterPro" id="IPR008928">
    <property type="entry name" value="6-hairpin_glycosidase_sf"/>
</dbReference>
<dbReference type="Gene3D" id="1.50.10.10">
    <property type="match status" value="1"/>
</dbReference>
<evidence type="ECO:0000256" key="2">
    <source>
        <dbReference type="SAM" id="SignalP"/>
    </source>
</evidence>
<feature type="domain" description="Alpha-galactosidase NEW3" evidence="3">
    <location>
        <begin position="832"/>
        <end position="892"/>
    </location>
</feature>
<dbReference type="InterPro" id="IPR054363">
    <property type="entry name" value="GH95_cat"/>
</dbReference>
<dbReference type="Pfam" id="PF22124">
    <property type="entry name" value="Glyco_hydro_95_cat"/>
    <property type="match status" value="1"/>
</dbReference>
<feature type="domain" description="Glycosyl hydrolase family 95 catalytic" evidence="6">
    <location>
        <begin position="324"/>
        <end position="718"/>
    </location>
</feature>
<dbReference type="InterPro" id="IPR027414">
    <property type="entry name" value="GH95_N_dom"/>
</dbReference>
<keyword evidence="8" id="KW-1185">Reference proteome</keyword>
<dbReference type="InterPro" id="IPR013320">
    <property type="entry name" value="ConA-like_dom_sf"/>
</dbReference>
<dbReference type="Pfam" id="PF10633">
    <property type="entry name" value="NPCBM_assoc"/>
    <property type="match status" value="1"/>
</dbReference>
<sequence>MTNRRVRGRATRALVASVVAATALTSTVLTGTAGGRPAAGYLPGEAVSPDGAAGLTLWYDEPATDWESQSLPIGNGALGAGVFGGVETELLQFNEKTLWTGGPGSPGYDFGNWRTPRPGAIERVRDRIEAEGSADPDWVARRLGQPKTGYGAYQVFGDLRLTQQQAPATVGDYRRDLDLTDATAGVEYTADGVRHSREYFASAADDVIVARLSADRPGEVGFTTAVTAPGNRSRSVSARDGRITFAGRLDDNGMRYEAQIQVLNEGGTRTDNADGSVTVTGADAVTLVVAAGTDYSPEYPDYRTGTDPHAAVGERIDHAVRQGFARLRADHVADYRALFDRVSLDIGQRMPAIPTDDLLRAYRDPATPAGHRKALEALYFQYGRYLLIASSRPGSLPANLQGVWNNSTSPPWSADYHVNINLQMNYWPAETTNLSETAAPLFDYVDSLVAPGEVTAREMFGNRGWVVHNETTPFGFTGVHDWATAFWFPESGAWLAQHYYEHYLFTRDERFLRERAYPMLKSLSEFWMDELVADPRDGKLVVSPSFSPEHGPFSAGASMSQQIVWDLLTNTASAAARVGDDGFAARARSTLDRLDPGLRIGSWGQLQEWKEDWDDPANRHRHVSHLFALHPGDQITPAGDPELTEAARTSLTARGDAGTGWSKAWKINFWARLLDGNHSHTMLSELLRNSTLSNLWDTHPPFQIDGNFGATAGVAEMLLQSHAGVIDVLPALPDFWDTGSVRGLRARGDVTVDVDWAGGTPTRIRLAAGRTGELSLSSDLLAGRYEVVDARSGHRIPFRADGDRITLDAERGGTYLVRALASVTVGAPDHVTAGAPAEVSVTVAARDRTVPAGRLRLDLPDGWTATPESHRMRPVRKGQSTRVTFAVTPVAGERDHASIRAVLTGDGWRHTGVTRVGIDPLPPCPAPEPGGPLVAWDPESGPSVADASAYGRDAAVHGDASYDDSAPTGSGLVLGGQSYLRTGPTSLGFLREATFATEVRVEGSGSYRRLFDWQPSGDPGTDGVLVDLTPSNQVRFIGSGTGVTTSATVPTGRWVDVVVTMTDGGAITVYLDGARAGTATVPRDGINGCATRELRFGADQNGGQRLTGAVDRTAILPHALDAAEVADWRGHAFG</sequence>
<dbReference type="GO" id="GO:0004560">
    <property type="term" value="F:alpha-L-fucosidase activity"/>
    <property type="evidence" value="ECO:0007669"/>
    <property type="project" value="TreeGrafter"/>
</dbReference>
<evidence type="ECO:0000313" key="7">
    <source>
        <dbReference type="EMBL" id="PRX49195.1"/>
    </source>
</evidence>
<protein>
    <submittedName>
        <fullName evidence="7">Alpha-L-fucosidase 2</fullName>
    </submittedName>
</protein>
<feature type="region of interest" description="Disordered" evidence="1">
    <location>
        <begin position="861"/>
        <end position="880"/>
    </location>
</feature>
<dbReference type="PANTHER" id="PTHR31084">
    <property type="entry name" value="ALPHA-L-FUCOSIDASE 2"/>
    <property type="match status" value="1"/>
</dbReference>